<gene>
    <name evidence="7" type="ORF">HS088_TW10G00925</name>
</gene>
<evidence type="ECO:0000256" key="4">
    <source>
        <dbReference type="PROSITE-ProRule" id="PRU01131"/>
    </source>
</evidence>
<evidence type="ECO:0000256" key="3">
    <source>
        <dbReference type="ARBA" id="ARBA00022771"/>
    </source>
</evidence>
<comment type="similarity">
    <text evidence="1">Belongs to the FLZ family.</text>
</comment>
<evidence type="ECO:0000313" key="8">
    <source>
        <dbReference type="Proteomes" id="UP000593562"/>
    </source>
</evidence>
<organism evidence="7 8">
    <name type="scientific">Tripterygium wilfordii</name>
    <name type="common">Thunder God vine</name>
    <dbReference type="NCBI Taxonomy" id="458696"/>
    <lineage>
        <taxon>Eukaryota</taxon>
        <taxon>Viridiplantae</taxon>
        <taxon>Streptophyta</taxon>
        <taxon>Embryophyta</taxon>
        <taxon>Tracheophyta</taxon>
        <taxon>Spermatophyta</taxon>
        <taxon>Magnoliopsida</taxon>
        <taxon>eudicotyledons</taxon>
        <taxon>Gunneridae</taxon>
        <taxon>Pentapetalae</taxon>
        <taxon>rosids</taxon>
        <taxon>fabids</taxon>
        <taxon>Celastrales</taxon>
        <taxon>Celastraceae</taxon>
        <taxon>Tripterygium</taxon>
    </lineage>
</organism>
<dbReference type="OrthoDB" id="1902692at2759"/>
<dbReference type="InterPro" id="IPR007650">
    <property type="entry name" value="Zf-FLZ_dom"/>
</dbReference>
<evidence type="ECO:0000259" key="6">
    <source>
        <dbReference type="PROSITE" id="PS51795"/>
    </source>
</evidence>
<comment type="caution">
    <text evidence="7">The sequence shown here is derived from an EMBL/GenBank/DDBJ whole genome shotgun (WGS) entry which is preliminary data.</text>
</comment>
<keyword evidence="3" id="KW-0863">Zinc-finger</keyword>
<reference evidence="7 8" key="1">
    <citation type="journal article" date="2020" name="Nat. Commun.">
        <title>Genome of Tripterygium wilfordii and identification of cytochrome P450 involved in triptolide biosynthesis.</title>
        <authorList>
            <person name="Tu L."/>
            <person name="Su P."/>
            <person name="Zhang Z."/>
            <person name="Gao L."/>
            <person name="Wang J."/>
            <person name="Hu T."/>
            <person name="Zhou J."/>
            <person name="Zhang Y."/>
            <person name="Zhao Y."/>
            <person name="Liu Y."/>
            <person name="Song Y."/>
            <person name="Tong Y."/>
            <person name="Lu Y."/>
            <person name="Yang J."/>
            <person name="Xu C."/>
            <person name="Jia M."/>
            <person name="Peters R.J."/>
            <person name="Huang L."/>
            <person name="Gao W."/>
        </authorList>
    </citation>
    <scope>NUCLEOTIDE SEQUENCE [LARGE SCALE GENOMIC DNA]</scope>
    <source>
        <strain evidence="8">cv. XIE 37</strain>
        <tissue evidence="7">Leaf</tissue>
    </source>
</reference>
<dbReference type="AlphaFoldDB" id="A0A7J7D6D9"/>
<keyword evidence="2" id="KW-0479">Metal-binding</keyword>
<dbReference type="InParanoid" id="A0A7J7D6D9"/>
<evidence type="ECO:0000256" key="5">
    <source>
        <dbReference type="SAM" id="MobiDB-lite"/>
    </source>
</evidence>
<evidence type="ECO:0000313" key="7">
    <source>
        <dbReference type="EMBL" id="KAF5741917.1"/>
    </source>
</evidence>
<dbReference type="PANTHER" id="PTHR46443:SF3">
    <property type="entry name" value="PROTEIN MARD1"/>
    <property type="match status" value="1"/>
</dbReference>
<keyword evidence="8" id="KW-1185">Reference proteome</keyword>
<dbReference type="FunCoup" id="A0A7J7D6D9">
    <property type="interactions" value="3"/>
</dbReference>
<dbReference type="PANTHER" id="PTHR46443">
    <property type="entry name" value="FCS-LIKE ZINC FINGER 8"/>
    <property type="match status" value="1"/>
</dbReference>
<feature type="compositionally biased region" description="Basic residues" evidence="5">
    <location>
        <begin position="1"/>
        <end position="11"/>
    </location>
</feature>
<feature type="domain" description="FLZ-type" evidence="6">
    <location>
        <begin position="245"/>
        <end position="289"/>
    </location>
</feature>
<dbReference type="GO" id="GO:0008270">
    <property type="term" value="F:zinc ion binding"/>
    <property type="evidence" value="ECO:0007669"/>
    <property type="project" value="UniProtKB-KW"/>
</dbReference>
<feature type="zinc finger region" description="FLZ-type" evidence="4">
    <location>
        <begin position="245"/>
        <end position="289"/>
    </location>
</feature>
<dbReference type="Pfam" id="PF04570">
    <property type="entry name" value="zf-FLZ"/>
    <property type="match status" value="1"/>
</dbReference>
<dbReference type="InterPro" id="IPR044593">
    <property type="entry name" value="FLZ8/MARD1"/>
</dbReference>
<evidence type="ECO:0000256" key="1">
    <source>
        <dbReference type="ARBA" id="ARBA00009374"/>
    </source>
</evidence>
<dbReference type="Proteomes" id="UP000593562">
    <property type="component" value="Unassembled WGS sequence"/>
</dbReference>
<evidence type="ECO:0000256" key="2">
    <source>
        <dbReference type="ARBA" id="ARBA00022723"/>
    </source>
</evidence>
<proteinExistence type="inferred from homology"/>
<accession>A0A7J7D6D9</accession>
<protein>
    <recommendedName>
        <fullName evidence="6">FLZ-type domain-containing protein</fullName>
    </recommendedName>
</protein>
<sequence length="289" mass="32160">MLRNIRSRVTKKQGLMADHQGSQSSSSPMQEYSKPVQSFFGSPRFKAFTTKCHGETTHETLMMISPTSILDNKPVYPFKNPFWYEANQPKSPKIEEKQFPLEKLDTKGIALALLDKPIEETSSSSSGYNPGPKVLFGAKLSIQIPPLPPSSISPLGSPRSPADFGTKTRNPNLSPNGSAAIHFGIQTEDFDGVSKGYLSVSEMELSEDYTRVISYGDNPKTTHIFGNFVVESHYSFSKPNSGTKDFLSSCYTCKKNLDQKSDIFIYRGEQAFCSNECRHQAMLLDEVEN</sequence>
<keyword evidence="3" id="KW-0862">Zinc</keyword>
<dbReference type="PROSITE" id="PS51795">
    <property type="entry name" value="ZF_FLZ"/>
    <property type="match status" value="1"/>
</dbReference>
<dbReference type="EMBL" id="JAAARO010000010">
    <property type="protein sequence ID" value="KAF5741917.1"/>
    <property type="molecule type" value="Genomic_DNA"/>
</dbReference>
<name>A0A7J7D6D9_TRIWF</name>
<feature type="region of interest" description="Disordered" evidence="5">
    <location>
        <begin position="1"/>
        <end position="33"/>
    </location>
</feature>